<evidence type="ECO:0000313" key="2">
    <source>
        <dbReference type="Proteomes" id="UP000004793"/>
    </source>
</evidence>
<dbReference type="KEGG" id="cex:CSE_01350"/>
<keyword evidence="2" id="KW-1185">Reference proteome</keyword>
<evidence type="ECO:0000313" key="1">
    <source>
        <dbReference type="EMBL" id="BAL80261.1"/>
    </source>
</evidence>
<dbReference type="EMBL" id="AP012051">
    <property type="protein sequence ID" value="BAL80261.1"/>
    <property type="molecule type" value="Genomic_DNA"/>
</dbReference>
<protein>
    <submittedName>
        <fullName evidence="1">Uncharacterized protein</fullName>
    </submittedName>
</protein>
<accession>A0A7U6GD96</accession>
<reference evidence="1 2" key="1">
    <citation type="submission" date="2011-01" db="EMBL/GenBank/DDBJ databases">
        <title>Whole genome sequence of Caldisericum exile AZM16c01.</title>
        <authorList>
            <person name="Narita-Yamada S."/>
            <person name="Kawakoshi A."/>
            <person name="Nakamura S."/>
            <person name="Sasagawa M."/>
            <person name="Fukada J."/>
            <person name="Sekine M."/>
            <person name="Kato Y."/>
            <person name="Fukai R."/>
            <person name="Sasaki K."/>
            <person name="Hanamaki A."/>
            <person name="Narita H."/>
            <person name="Konno Y."/>
            <person name="Mori K."/>
            <person name="Yamazaki S."/>
            <person name="Suzuki K."/>
            <person name="Fujita N."/>
        </authorList>
    </citation>
    <scope>NUCLEOTIDE SEQUENCE [LARGE SCALE GENOMIC DNA]</scope>
    <source>
        <strain evidence="2">DSM 21853 / NBRC 104410 / AZM16c01</strain>
    </source>
</reference>
<gene>
    <name evidence="1" type="ordered locus">CSE_01350</name>
</gene>
<dbReference type="Proteomes" id="UP000004793">
    <property type="component" value="Chromosome"/>
</dbReference>
<sequence length="37" mass="4424">MEGLKAIEKGCLRFHFQIDLFYYPLKLSFSKILFTLL</sequence>
<dbReference type="AlphaFoldDB" id="A0A7U6GD96"/>
<organism evidence="1 2">
    <name type="scientific">Caldisericum exile (strain DSM 21853 / NBRC 104410 / AZM16c01)</name>
    <dbReference type="NCBI Taxonomy" id="511051"/>
    <lineage>
        <taxon>Bacteria</taxon>
        <taxon>Pseudomonadati</taxon>
        <taxon>Caldisericota/Cryosericota group</taxon>
        <taxon>Caldisericota</taxon>
        <taxon>Caldisericia</taxon>
        <taxon>Caldisericales</taxon>
        <taxon>Caldisericaceae</taxon>
        <taxon>Caldisericum</taxon>
    </lineage>
</organism>
<proteinExistence type="predicted"/>
<name>A0A7U6GD96_CALEA</name>